<dbReference type="InterPro" id="IPR001005">
    <property type="entry name" value="SANT/Myb"/>
</dbReference>
<dbReference type="InterPro" id="IPR017930">
    <property type="entry name" value="Myb_dom"/>
</dbReference>
<evidence type="ECO:0000259" key="6">
    <source>
        <dbReference type="PROSITE" id="PS51293"/>
    </source>
</evidence>
<dbReference type="GO" id="GO:0005634">
    <property type="term" value="C:nucleus"/>
    <property type="evidence" value="ECO:0007669"/>
    <property type="project" value="UniProtKB-SubCell"/>
</dbReference>
<dbReference type="NCBIfam" id="TIGR01557">
    <property type="entry name" value="myb_SHAQKYF"/>
    <property type="match status" value="1"/>
</dbReference>
<evidence type="ECO:0000256" key="4">
    <source>
        <dbReference type="ARBA" id="ARBA00023242"/>
    </source>
</evidence>
<dbReference type="Proteomes" id="UP001293593">
    <property type="component" value="Unassembled WGS sequence"/>
</dbReference>
<dbReference type="InterPro" id="IPR009057">
    <property type="entry name" value="Homeodomain-like_sf"/>
</dbReference>
<keyword evidence="2" id="KW-0805">Transcription regulation</keyword>
<evidence type="ECO:0000256" key="3">
    <source>
        <dbReference type="ARBA" id="ARBA00023163"/>
    </source>
</evidence>
<comment type="caution">
    <text evidence="8">The sequence shown here is derived from an EMBL/GenBank/DDBJ whole genome shotgun (WGS) entry which is preliminary data.</text>
</comment>
<protein>
    <submittedName>
        <fullName evidence="8">Uncharacterized protein</fullName>
    </submittedName>
</protein>
<dbReference type="SUPFAM" id="SSF46689">
    <property type="entry name" value="Homeodomain-like"/>
    <property type="match status" value="2"/>
</dbReference>
<reference evidence="8" key="1">
    <citation type="submission" date="2023-10" db="EMBL/GenBank/DDBJ databases">
        <title>Chromosome-level genome of the transformable northern wattle, Acacia crassicarpa.</title>
        <authorList>
            <person name="Massaro I."/>
            <person name="Sinha N.R."/>
            <person name="Poethig S."/>
            <person name="Leichty A.R."/>
        </authorList>
    </citation>
    <scope>NUCLEOTIDE SEQUENCE</scope>
    <source>
        <strain evidence="8">Acra3RX</strain>
        <tissue evidence="8">Leaf</tissue>
    </source>
</reference>
<organism evidence="8 9">
    <name type="scientific">Acacia crassicarpa</name>
    <name type="common">northern wattle</name>
    <dbReference type="NCBI Taxonomy" id="499986"/>
    <lineage>
        <taxon>Eukaryota</taxon>
        <taxon>Viridiplantae</taxon>
        <taxon>Streptophyta</taxon>
        <taxon>Embryophyta</taxon>
        <taxon>Tracheophyta</taxon>
        <taxon>Spermatophyta</taxon>
        <taxon>Magnoliopsida</taxon>
        <taxon>eudicotyledons</taxon>
        <taxon>Gunneridae</taxon>
        <taxon>Pentapetalae</taxon>
        <taxon>rosids</taxon>
        <taxon>fabids</taxon>
        <taxon>Fabales</taxon>
        <taxon>Fabaceae</taxon>
        <taxon>Caesalpinioideae</taxon>
        <taxon>mimosoid clade</taxon>
        <taxon>Acacieae</taxon>
        <taxon>Acacia</taxon>
    </lineage>
</organism>
<comment type="subcellular location">
    <subcellularLocation>
        <location evidence="1">Nucleus</location>
    </subcellularLocation>
</comment>
<feature type="domain" description="Myb-like" evidence="5">
    <location>
        <begin position="70"/>
        <end position="122"/>
    </location>
</feature>
<dbReference type="PROSITE" id="PS50090">
    <property type="entry name" value="MYB_LIKE"/>
    <property type="match status" value="1"/>
</dbReference>
<dbReference type="Pfam" id="PF00249">
    <property type="entry name" value="Myb_DNA-binding"/>
    <property type="match status" value="1"/>
</dbReference>
<keyword evidence="4" id="KW-0539">Nucleus</keyword>
<dbReference type="GO" id="GO:0003677">
    <property type="term" value="F:DNA binding"/>
    <property type="evidence" value="ECO:0007669"/>
    <property type="project" value="InterPro"/>
</dbReference>
<sequence>MRKWSGEDEERFQIALMCYPDDSPNRWEKIAEVVGFSKEIVYERYRILQIELGQVSPSQCTNSSTNNQPHKNNKGSSWTLEEHALFLLGVQKYGKGHWKNISEKAVGTRNATQVASHAQKFYIRQREKETIVHSRGSIHDFTLANYPPAYLNDLLSSRLHLMPGSFMIMQQPNLSIRRHLPQHDDHHSLPMTQLGTEIPSVLYQSHQDALPAHYDLQLSQLSASMNQVGPQNPSPVHLQNPCHQPNSQVVSPLLPMNQADYSESQYPYHTILPQQNLPLNHQFTPHNYQC</sequence>
<dbReference type="CDD" id="cd00167">
    <property type="entry name" value="SANT"/>
    <property type="match status" value="1"/>
</dbReference>
<keyword evidence="9" id="KW-1185">Reference proteome</keyword>
<dbReference type="Gene3D" id="1.10.10.60">
    <property type="entry name" value="Homeodomain-like"/>
    <property type="match status" value="2"/>
</dbReference>
<dbReference type="PROSITE" id="PS51293">
    <property type="entry name" value="SANT"/>
    <property type="match status" value="1"/>
</dbReference>
<proteinExistence type="predicted"/>
<dbReference type="AlphaFoldDB" id="A0AAE1MW40"/>
<dbReference type="EMBL" id="JAWXYG010000003">
    <property type="protein sequence ID" value="KAK4278322.1"/>
    <property type="molecule type" value="Genomic_DNA"/>
</dbReference>
<dbReference type="PANTHER" id="PTHR44042">
    <property type="entry name" value="DUPLICATED HOMEODOMAIN-LIKE SUPERFAMILY PROTEIN-RELATED"/>
    <property type="match status" value="1"/>
</dbReference>
<name>A0AAE1MW40_9FABA</name>
<feature type="domain" description="HTH myb-type" evidence="7">
    <location>
        <begin position="70"/>
        <end position="126"/>
    </location>
</feature>
<evidence type="ECO:0000313" key="9">
    <source>
        <dbReference type="Proteomes" id="UP001293593"/>
    </source>
</evidence>
<dbReference type="SMART" id="SM00717">
    <property type="entry name" value="SANT"/>
    <property type="match status" value="2"/>
</dbReference>
<evidence type="ECO:0000256" key="1">
    <source>
        <dbReference type="ARBA" id="ARBA00004123"/>
    </source>
</evidence>
<keyword evidence="3" id="KW-0804">Transcription</keyword>
<dbReference type="PANTHER" id="PTHR44042:SF67">
    <property type="entry name" value="MYB-LIKE PROTEIN I"/>
    <property type="match status" value="1"/>
</dbReference>
<dbReference type="InterPro" id="IPR006447">
    <property type="entry name" value="Myb_dom_plants"/>
</dbReference>
<accession>A0AAE1MW40</accession>
<gene>
    <name evidence="8" type="ORF">QN277_016185</name>
</gene>
<feature type="domain" description="SANT" evidence="6">
    <location>
        <begin position="76"/>
        <end position="126"/>
    </location>
</feature>
<dbReference type="InterPro" id="IPR017884">
    <property type="entry name" value="SANT_dom"/>
</dbReference>
<evidence type="ECO:0000259" key="5">
    <source>
        <dbReference type="PROSITE" id="PS50090"/>
    </source>
</evidence>
<evidence type="ECO:0000256" key="2">
    <source>
        <dbReference type="ARBA" id="ARBA00023015"/>
    </source>
</evidence>
<evidence type="ECO:0000313" key="8">
    <source>
        <dbReference type="EMBL" id="KAK4278322.1"/>
    </source>
</evidence>
<evidence type="ECO:0000259" key="7">
    <source>
        <dbReference type="PROSITE" id="PS51294"/>
    </source>
</evidence>
<dbReference type="PROSITE" id="PS51294">
    <property type="entry name" value="HTH_MYB"/>
    <property type="match status" value="1"/>
</dbReference>